<gene>
    <name evidence="1" type="ORF">ABQM86_06370</name>
</gene>
<dbReference type="AlphaFoldDB" id="A0AB39YS77"/>
<evidence type="ECO:0008006" key="2">
    <source>
        <dbReference type="Google" id="ProtNLM"/>
    </source>
</evidence>
<name>A0AB39YS77_9MICC</name>
<evidence type="ECO:0000313" key="1">
    <source>
        <dbReference type="EMBL" id="XDV72783.1"/>
    </source>
</evidence>
<proteinExistence type="predicted"/>
<reference evidence="1" key="1">
    <citation type="submission" date="2024-07" db="EMBL/GenBank/DDBJ databases">
        <authorList>
            <person name="Li J."/>
            <person name="Wei H."/>
            <person name="Ma J."/>
        </authorList>
    </citation>
    <scope>NUCLEOTIDE SEQUENCE</scope>
    <source>
        <strain evidence="1">AMU7</strain>
    </source>
</reference>
<sequence>MTAGLRLGDQIRPKERYLRAANLEAHQEQAGHYIPTSRALEVLRRLVHSMGDSASGRSWSLTGPYGAGKSSFALFLRTLLGPAGALRDAAERSLRDADDALHQALVDARATTGAADGFVLATITCQQEPLADSLLRALDKGAQARWPKRKPSAISEALTSAHASKSARMIAAAARVIADAAPLLLVLDEFGKTLEHFAARTAQDSDASADLFVLQELAEQATGEHAAPIFTFTLQHLAFDDYVRQASTQQRREWGKVQGRFEDVSFLESAEQSLRLVAGALDGSGLSPALAKRRQDWAESAFASAREVGIANHLPGGADTVMQCYPLHPIALLALPELCGQLGQHGRTLFTFLASAEPGTARNFLESRPIPRESEPLPVIALSDLFDFFAGSGQAMALSIGGSRWREIHERVREAANLDQQDISVLKTVGLLNLMGSALGLRASSDLVSFALSDPSGPAHPAWRTRLDDLESRGFLTFRSFADEYRLWQGSDVDLRGRVADAREQLRSINAADLLARLHSDTPIIAARHSQHVGMLRYFSVSYTDDGSRSLPVLSKDNPADGVVVYHLGTVISAAELEAGSDPRPTVLVTSGHADRVRNAAIEVAAALSVLDQEEVMDDYVARRELQDRVADARNRLSGALADAFRPGAEGVDFRVITHNGIGNPLPCPQGLSRLLSDVCDETYNQSPRVRNEMIGRRELTSQGSKARRVLIEAMIEHTDQERLGLEGYGPERAMYEALLRHTGLHSERDTSWAFGRPGSDGSLQHAWGSIAQFIDAANDAPMTIDHLYARLMAPPIGLKEGPIPVLLVAYLLQRTDDVAIYEDGTFQPNLTADLVERLVKGPQRFALKSFSTRGNRAHILSAISKATASLGVAGLRSTPARSLRNETVLAVAAPLLNLVRSMPTYTKRTSSLSKQTLAVRTALLDAREPDRLLLVELPAACGFQAQEWKSPTPDTIAKFGAVLQSSLEELRGAYERQLLEIRDLLAVAFDRPADVPALRKALQVRSEPLQGRVLNPKLQAFIFNAADESPDDASWLSRMGLTLTAKSVELWLDEDRTRFRSLLTETVAAFHRVEALYFDAKASSKESPFTARRLSFTTPEGDENSRVVFYDEGTVDALTDLVEEALDRAEQLVGGPHGRDGLTALLVERVLRSTPELKIGLDHGAEAAPGRKARSGN</sequence>
<organism evidence="1">
    <name type="scientific">Paenarthrobacter sp. AMU7</name>
    <dbReference type="NCBI Taxonomy" id="3162492"/>
    <lineage>
        <taxon>Bacteria</taxon>
        <taxon>Bacillati</taxon>
        <taxon>Actinomycetota</taxon>
        <taxon>Actinomycetes</taxon>
        <taxon>Micrococcales</taxon>
        <taxon>Micrococcaceae</taxon>
        <taxon>Paenarthrobacter</taxon>
    </lineage>
</organism>
<dbReference type="EMBL" id="CP165735">
    <property type="protein sequence ID" value="XDV72783.1"/>
    <property type="molecule type" value="Genomic_DNA"/>
</dbReference>
<accession>A0AB39YS77</accession>
<dbReference type="RefSeq" id="WP_369746197.1">
    <property type="nucleotide sequence ID" value="NZ_CP165735.1"/>
</dbReference>
<protein>
    <recommendedName>
        <fullName evidence="2">ATP-binding protein</fullName>
    </recommendedName>
</protein>